<proteinExistence type="predicted"/>
<sequence length="245" mass="27937">MDRRETLKTLVVGSFASSFVLTGCNPDHMEPGAVSEEEVNLGKDLGVDLDAPGHGYGRTPAEQARDEMLFSQTFFNDHEMATIAVLADIIIPADEVSGSATDAKVPEFIEFIVKDMPYHQIPMRGGLMWLDHESNRRFDKVFKDLNEEQQIEIVDDIAYPDDVAPEYQAGARFFSNIRNLVTTGFYTTRIGIDDLGYVGNQPNAWDGIPEEVQKKHNKFYRDEYKDRFLKPEEREEIEDWSGYEL</sequence>
<evidence type="ECO:0000313" key="2">
    <source>
        <dbReference type="Proteomes" id="UP000753961"/>
    </source>
</evidence>
<dbReference type="PROSITE" id="PS51257">
    <property type="entry name" value="PROKAR_LIPOPROTEIN"/>
    <property type="match status" value="1"/>
</dbReference>
<keyword evidence="2" id="KW-1185">Reference proteome</keyword>
<comment type="caution">
    <text evidence="1">The sequence shown here is derived from an EMBL/GenBank/DDBJ whole genome shotgun (WGS) entry which is preliminary data.</text>
</comment>
<gene>
    <name evidence="1" type="ORF">KUV50_11985</name>
</gene>
<accession>A0A953HY87</accession>
<dbReference type="Proteomes" id="UP000753961">
    <property type="component" value="Unassembled WGS sequence"/>
</dbReference>
<name>A0A953HY87_9BACT</name>
<reference evidence="1" key="1">
    <citation type="submission" date="2021-06" db="EMBL/GenBank/DDBJ databases">
        <title>44 bacteria genomes isolated from Dapeng, Shenzhen.</title>
        <authorList>
            <person name="Zheng W."/>
            <person name="Yu S."/>
            <person name="Huang Y."/>
        </authorList>
    </citation>
    <scope>NUCLEOTIDE SEQUENCE</scope>
    <source>
        <strain evidence="1">DP5N28-2</strain>
    </source>
</reference>
<dbReference type="AlphaFoldDB" id="A0A953HY87"/>
<dbReference type="InterPro" id="IPR027056">
    <property type="entry name" value="Gluconate_2DH_su3"/>
</dbReference>
<organism evidence="1 2">
    <name type="scientific">Membranihabitans marinus</name>
    <dbReference type="NCBI Taxonomy" id="1227546"/>
    <lineage>
        <taxon>Bacteria</taxon>
        <taxon>Pseudomonadati</taxon>
        <taxon>Bacteroidota</taxon>
        <taxon>Saprospiria</taxon>
        <taxon>Saprospirales</taxon>
        <taxon>Saprospiraceae</taxon>
        <taxon>Membranihabitans</taxon>
    </lineage>
</organism>
<protein>
    <submittedName>
        <fullName evidence="1">Gluconate 2-dehydrogenase subunit 3 family protein</fullName>
    </submittedName>
</protein>
<dbReference type="RefSeq" id="WP_222580396.1">
    <property type="nucleotide sequence ID" value="NZ_JAHVHU010000010.1"/>
</dbReference>
<dbReference type="EMBL" id="JAHVHU010000010">
    <property type="protein sequence ID" value="MBY5958861.1"/>
    <property type="molecule type" value="Genomic_DNA"/>
</dbReference>
<evidence type="ECO:0000313" key="1">
    <source>
        <dbReference type="EMBL" id="MBY5958861.1"/>
    </source>
</evidence>
<dbReference type="Pfam" id="PF13618">
    <property type="entry name" value="Gluconate_2-dh3"/>
    <property type="match status" value="1"/>
</dbReference>